<dbReference type="VEuPathDB" id="VectorBase:LOC119173814"/>
<name>A0A6M2D8T2_RHIMP</name>
<dbReference type="OrthoDB" id="6514226at2759"/>
<evidence type="ECO:0000313" key="1">
    <source>
        <dbReference type="EMBL" id="NOV41741.1"/>
    </source>
</evidence>
<dbReference type="Gene3D" id="3.30.70.1820">
    <property type="entry name" value="L1 transposable element, RRM domain"/>
    <property type="match status" value="1"/>
</dbReference>
<dbReference type="PANTHER" id="PTHR11505">
    <property type="entry name" value="L1 TRANSPOSABLE ELEMENT-RELATED"/>
    <property type="match status" value="1"/>
</dbReference>
<dbReference type="AlphaFoldDB" id="A0A6M2D8T2"/>
<accession>A0A6M2D8T2</accession>
<proteinExistence type="predicted"/>
<dbReference type="EMBL" id="GHWJ01009004">
    <property type="protein sequence ID" value="NOV41741.1"/>
    <property type="molecule type" value="Transcribed_RNA"/>
</dbReference>
<organism evidence="1">
    <name type="scientific">Rhipicephalus microplus</name>
    <name type="common">Cattle tick</name>
    <name type="synonym">Boophilus microplus</name>
    <dbReference type="NCBI Taxonomy" id="6941"/>
    <lineage>
        <taxon>Eukaryota</taxon>
        <taxon>Metazoa</taxon>
        <taxon>Ecdysozoa</taxon>
        <taxon>Arthropoda</taxon>
        <taxon>Chelicerata</taxon>
        <taxon>Arachnida</taxon>
        <taxon>Acari</taxon>
        <taxon>Parasitiformes</taxon>
        <taxon>Ixodida</taxon>
        <taxon>Ixodoidea</taxon>
        <taxon>Ixodidae</taxon>
        <taxon>Rhipicephalinae</taxon>
        <taxon>Rhipicephalus</taxon>
        <taxon>Boophilus</taxon>
    </lineage>
</organism>
<sequence>MMQVCNHFSLYARKTDDRCTLLFPCPQVLRETLSECFFMALLLLCCGDIESNLGPTTRSEALLDIKSLLDNPIEQMGVLFRLLRDVHAGSLQSSKFQAEVVADIKSIKTGQKTIETNVLNIQQRLNALEEISCAVDGLGVQISELQSTAGSLATQYALLQSRIDELEDRSRRDILLFYGSPDSKETWQQTETKLTTILNEVIPSLPSGSIERAHRIGSLSPNKCRPVITKFVNFKVKEQKLLARKLFKQKNNALSEDFCPATRIAQKKLTEFAKNQPGFPPFFLSHNKLIINEKCYMYNANTDRIEDFKSNENPVLRQPVTASAPVLHIAA</sequence>
<reference evidence="1" key="1">
    <citation type="submission" date="2019-09" db="EMBL/GenBank/DDBJ databases">
        <title>Organ-specific transcriptomic study of the physiology of the cattle tick, Rhipicephalus microplus.</title>
        <authorList>
            <person name="Tirloni L."/>
            <person name="Braz G."/>
            <person name="Gandara A.C.P."/>
            <person name="Sabadin G.A."/>
            <person name="da Silva R.M."/>
            <person name="Guizzo M.G."/>
            <person name="Machado J.A."/>
            <person name="Costa E.P."/>
            <person name="Gomes H.F."/>
            <person name="Moraes J."/>
            <person name="Mota M.B.S."/>
            <person name="Mesquita R.D."/>
            <person name="Alvarenga P.H."/>
            <person name="Alves F."/>
            <person name="Seixas A."/>
            <person name="da Fonseca R.N."/>
            <person name="Fogaca A."/>
            <person name="Logullo C."/>
            <person name="Tanaka A."/>
            <person name="Daffre S."/>
            <person name="Termignoni C."/>
            <person name="Vaz I.S.Jr."/>
            <person name="Oliveira P.L."/>
            <person name="Ribeiro J.M."/>
        </authorList>
    </citation>
    <scope>NUCLEOTIDE SEQUENCE</scope>
    <source>
        <strain evidence="1">Porto Alegre</strain>
    </source>
</reference>
<protein>
    <submittedName>
        <fullName evidence="1">Putative tick transposon ovary overexpressed</fullName>
    </submittedName>
</protein>
<dbReference type="InterPro" id="IPR004244">
    <property type="entry name" value="Transposase_22"/>
</dbReference>